<keyword evidence="3" id="KW-1185">Reference proteome</keyword>
<sequence length="150" mass="15758">MPGTGIRYAALSTATERARPQANPFGGSTAHHDDALREGRRFTAVCGGAEGDGIPHNVRGTDGECKAGVPLPKHAWAGNRLSGYHALVRCPAKRRGLRVPAGGVLVVHVLGDSRATGHPSRTNNDPGVERTAGSKKAPVVLCNRPDLDMR</sequence>
<gene>
    <name evidence="2" type="ORF">BJ554DRAFT_4217</name>
</gene>
<comment type="caution">
    <text evidence="2">The sequence shown here is derived from an EMBL/GenBank/DDBJ whole genome shotgun (WGS) entry which is preliminary data.</text>
</comment>
<dbReference type="Proteomes" id="UP000673691">
    <property type="component" value="Unassembled WGS sequence"/>
</dbReference>
<accession>A0A8H7ZMZ4</accession>
<organism evidence="2 3">
    <name type="scientific">Olpidium bornovanus</name>
    <dbReference type="NCBI Taxonomy" id="278681"/>
    <lineage>
        <taxon>Eukaryota</taxon>
        <taxon>Fungi</taxon>
        <taxon>Fungi incertae sedis</taxon>
        <taxon>Olpidiomycota</taxon>
        <taxon>Olpidiomycotina</taxon>
        <taxon>Olpidiomycetes</taxon>
        <taxon>Olpidiales</taxon>
        <taxon>Olpidiaceae</taxon>
        <taxon>Olpidium</taxon>
    </lineage>
</organism>
<evidence type="ECO:0000313" key="2">
    <source>
        <dbReference type="EMBL" id="KAG5456130.1"/>
    </source>
</evidence>
<proteinExistence type="predicted"/>
<protein>
    <submittedName>
        <fullName evidence="2">Uncharacterized protein</fullName>
    </submittedName>
</protein>
<feature type="region of interest" description="Disordered" evidence="1">
    <location>
        <begin position="114"/>
        <end position="136"/>
    </location>
</feature>
<evidence type="ECO:0000256" key="1">
    <source>
        <dbReference type="SAM" id="MobiDB-lite"/>
    </source>
</evidence>
<dbReference type="EMBL" id="JAEFCI010012234">
    <property type="protein sequence ID" value="KAG5456130.1"/>
    <property type="molecule type" value="Genomic_DNA"/>
</dbReference>
<evidence type="ECO:0000313" key="3">
    <source>
        <dbReference type="Proteomes" id="UP000673691"/>
    </source>
</evidence>
<dbReference type="AlphaFoldDB" id="A0A8H7ZMZ4"/>
<name>A0A8H7ZMZ4_9FUNG</name>
<reference evidence="2 3" key="1">
    <citation type="journal article" name="Sci. Rep.">
        <title>Genome-scale phylogenetic analyses confirm Olpidium as the closest living zoosporic fungus to the non-flagellated, terrestrial fungi.</title>
        <authorList>
            <person name="Chang Y."/>
            <person name="Rochon D."/>
            <person name="Sekimoto S."/>
            <person name="Wang Y."/>
            <person name="Chovatia M."/>
            <person name="Sandor L."/>
            <person name="Salamov A."/>
            <person name="Grigoriev I.V."/>
            <person name="Stajich J.E."/>
            <person name="Spatafora J.W."/>
        </authorList>
    </citation>
    <scope>NUCLEOTIDE SEQUENCE [LARGE SCALE GENOMIC DNA]</scope>
    <source>
        <strain evidence="2">S191</strain>
    </source>
</reference>